<dbReference type="PANTHER" id="PTHR43464:SF23">
    <property type="entry name" value="JUVENILE HORMONE ACID O-METHYLTRANSFERASE"/>
    <property type="match status" value="1"/>
</dbReference>
<dbReference type="AlphaFoldDB" id="A0A2S8GK74"/>
<dbReference type="Proteomes" id="UP000237819">
    <property type="component" value="Unassembled WGS sequence"/>
</dbReference>
<gene>
    <name evidence="2" type="ORF">C5Y93_17295</name>
</gene>
<dbReference type="Gene3D" id="3.40.50.150">
    <property type="entry name" value="Vaccinia Virus protein VP39"/>
    <property type="match status" value="1"/>
</dbReference>
<dbReference type="CDD" id="cd02440">
    <property type="entry name" value="AdoMet_MTases"/>
    <property type="match status" value="1"/>
</dbReference>
<reference evidence="2 3" key="1">
    <citation type="submission" date="2018-02" db="EMBL/GenBank/DDBJ databases">
        <title>Comparative genomes isolates from brazilian mangrove.</title>
        <authorList>
            <person name="Araujo J.E."/>
            <person name="Taketani R.G."/>
            <person name="Silva M.C.P."/>
            <person name="Loureco M.V."/>
            <person name="Andreote F.D."/>
        </authorList>
    </citation>
    <scope>NUCLEOTIDE SEQUENCE [LARGE SCALE GENOMIC DNA]</scope>
    <source>
        <strain evidence="2 3">Nap-Phe MGV</strain>
    </source>
</reference>
<dbReference type="OrthoDB" id="9811589at2"/>
<evidence type="ECO:0000259" key="1">
    <source>
        <dbReference type="Pfam" id="PF13649"/>
    </source>
</evidence>
<name>A0A2S8GK74_9BACT</name>
<keyword evidence="2" id="KW-0808">Transferase</keyword>
<keyword evidence="2" id="KW-0489">Methyltransferase</keyword>
<dbReference type="PANTHER" id="PTHR43464">
    <property type="entry name" value="METHYLTRANSFERASE"/>
    <property type="match status" value="1"/>
</dbReference>
<dbReference type="InterPro" id="IPR029063">
    <property type="entry name" value="SAM-dependent_MTases_sf"/>
</dbReference>
<evidence type="ECO:0000313" key="3">
    <source>
        <dbReference type="Proteomes" id="UP000237819"/>
    </source>
</evidence>
<accession>A0A2S8GK74</accession>
<dbReference type="GO" id="GO:0032259">
    <property type="term" value="P:methylation"/>
    <property type="evidence" value="ECO:0007669"/>
    <property type="project" value="UniProtKB-KW"/>
</dbReference>
<dbReference type="InterPro" id="IPR041698">
    <property type="entry name" value="Methyltransf_25"/>
</dbReference>
<comment type="caution">
    <text evidence="2">The sequence shown here is derived from an EMBL/GenBank/DDBJ whole genome shotgun (WGS) entry which is preliminary data.</text>
</comment>
<proteinExistence type="predicted"/>
<dbReference type="Pfam" id="PF13649">
    <property type="entry name" value="Methyltransf_25"/>
    <property type="match status" value="1"/>
</dbReference>
<protein>
    <submittedName>
        <fullName evidence="2">Class I SAM-dependent methyltransferase</fullName>
    </submittedName>
</protein>
<feature type="domain" description="Methyltransferase" evidence="1">
    <location>
        <begin position="46"/>
        <end position="141"/>
    </location>
</feature>
<dbReference type="EMBL" id="PUHZ01000017">
    <property type="protein sequence ID" value="PQO44849.1"/>
    <property type="molecule type" value="Genomic_DNA"/>
</dbReference>
<dbReference type="SUPFAM" id="SSF53335">
    <property type="entry name" value="S-adenosyl-L-methionine-dependent methyltransferases"/>
    <property type="match status" value="1"/>
</dbReference>
<organism evidence="2 3">
    <name type="scientific">Blastopirellula marina</name>
    <dbReference type="NCBI Taxonomy" id="124"/>
    <lineage>
        <taxon>Bacteria</taxon>
        <taxon>Pseudomonadati</taxon>
        <taxon>Planctomycetota</taxon>
        <taxon>Planctomycetia</taxon>
        <taxon>Pirellulales</taxon>
        <taxon>Pirellulaceae</taxon>
        <taxon>Blastopirellula</taxon>
    </lineage>
</organism>
<dbReference type="GO" id="GO:0010420">
    <property type="term" value="F:polyprenyldihydroxybenzoate methyltransferase activity"/>
    <property type="evidence" value="ECO:0007669"/>
    <property type="project" value="TreeGrafter"/>
</dbReference>
<dbReference type="RefSeq" id="WP_105336691.1">
    <property type="nucleotide sequence ID" value="NZ_PUHZ01000017.1"/>
</dbReference>
<evidence type="ECO:0000313" key="2">
    <source>
        <dbReference type="EMBL" id="PQO44849.1"/>
    </source>
</evidence>
<sequence>MPYSQAVDCYDYPQYWDLSFRDETPTECDFFEAAFEQFGEGKFRRVLDLGCGGGRNVVEMAARGFEVIGLDNNDVSLKYLTKRLKRRGLEAEILNADMSDFQIEPPLDAALCTFNTFRHLVSEKDALNHLRSVAQSLRPGGLYILGFHIIPLDAHPDCHERWTAQHGKTKVTTTLKVVRFSRAERREVLRFNLHVRKGDEVLRLKTEYPYRLYTGDEFRSLLRKVPEFEIREVYDFWYEIDYPVPFDHELSDAVFVLQKKDDA</sequence>
<dbReference type="Gene3D" id="2.20.25.110">
    <property type="entry name" value="S-adenosyl-L-methionine-dependent methyltransferases"/>
    <property type="match status" value="1"/>
</dbReference>